<evidence type="ECO:0000256" key="1">
    <source>
        <dbReference type="SAM" id="Phobius"/>
    </source>
</evidence>
<dbReference type="Pfam" id="PF12420">
    <property type="entry name" value="DUF3671"/>
    <property type="match status" value="1"/>
</dbReference>
<dbReference type="AlphaFoldDB" id="A0A564ZQ87"/>
<sequence length="279" mass="32624">MEKMASSKINFHAYNVNIRVMMKITTLVILTWICHLCSENGLNDNTLNNVYNHHEKLEIRTHRLLAKYEMQKELVSRELGKNLTYKGMNNKINNGQENRSSSFTQLKRDGSNNFDSYMKGYNRRYAKMKGLSKLDCYFEKKVFDKMDNIYEFARSMNNPKKSFKKKFFQKYRVRLILLILTLLLGLIFPMLFIDKHQLIKICGYGCNKHDSTDTTNYNEQHAKTHFLSTIKSDTFDIIANAYAAIFCIACILYLSVIIYSLIKVVKYHKLKGGKGKIIL</sequence>
<name>A0A564ZQ87_PLAVI</name>
<dbReference type="EMBL" id="LT635616">
    <property type="protein sequence ID" value="VUZ93911.1"/>
    <property type="molecule type" value="Genomic_DNA"/>
</dbReference>
<organism evidence="2 3">
    <name type="scientific">Plasmodium vivax</name>
    <name type="common">malaria parasite P. vivax</name>
    <dbReference type="NCBI Taxonomy" id="5855"/>
    <lineage>
        <taxon>Eukaryota</taxon>
        <taxon>Sar</taxon>
        <taxon>Alveolata</taxon>
        <taxon>Apicomplexa</taxon>
        <taxon>Aconoidasida</taxon>
        <taxon>Haemosporida</taxon>
        <taxon>Plasmodiidae</taxon>
        <taxon>Plasmodium</taxon>
        <taxon>Plasmodium (Plasmodium)</taxon>
    </lineage>
</organism>
<gene>
    <name evidence="2" type="ORF">PVP01_0501600</name>
</gene>
<evidence type="ECO:0008006" key="4">
    <source>
        <dbReference type="Google" id="ProtNLM"/>
    </source>
</evidence>
<keyword evidence="1" id="KW-0812">Transmembrane</keyword>
<accession>A0A564ZQ87</accession>
<dbReference type="Proteomes" id="UP000220605">
    <property type="component" value="Chromosome 5"/>
</dbReference>
<dbReference type="VEuPathDB" id="PlasmoDB:PVP01_0501600"/>
<proteinExistence type="predicted"/>
<dbReference type="InterPro" id="IPR022139">
    <property type="entry name" value="Fam-L/Fam-M-like_plasmodium"/>
</dbReference>
<reference evidence="3" key="1">
    <citation type="submission" date="2016-07" db="EMBL/GenBank/DDBJ databases">
        <authorList>
            <consortium name="Pathogen Informatics"/>
        </authorList>
    </citation>
    <scope>NUCLEOTIDE SEQUENCE [LARGE SCALE GENOMIC DNA]</scope>
</reference>
<evidence type="ECO:0000313" key="2">
    <source>
        <dbReference type="EMBL" id="VUZ93911.1"/>
    </source>
</evidence>
<dbReference type="OrthoDB" id="10677383at2759"/>
<keyword evidence="1" id="KW-1133">Transmembrane helix</keyword>
<feature type="transmembrane region" description="Helical" evidence="1">
    <location>
        <begin position="171"/>
        <end position="193"/>
    </location>
</feature>
<evidence type="ECO:0000313" key="3">
    <source>
        <dbReference type="Proteomes" id="UP000220605"/>
    </source>
</evidence>
<feature type="transmembrane region" description="Helical" evidence="1">
    <location>
        <begin position="241"/>
        <end position="262"/>
    </location>
</feature>
<protein>
    <recommendedName>
        <fullName evidence="4">Fam-l protein</fullName>
    </recommendedName>
</protein>
<keyword evidence="1" id="KW-0472">Membrane</keyword>